<gene>
    <name evidence="5" type="ORF">HU200_014898</name>
</gene>
<evidence type="ECO:0000313" key="5">
    <source>
        <dbReference type="EMBL" id="KAF8733592.1"/>
    </source>
</evidence>
<accession>A0A835KJW9</accession>
<evidence type="ECO:0000256" key="2">
    <source>
        <dbReference type="ARBA" id="ARBA00047761"/>
    </source>
</evidence>
<sequence>MSSRNDVPPAEAPFSLLWGESPKLYFSARPSTDRRHGGHGVVLGVVATHGPRLLRGVIDLNSEPHDSFVFQTKLDVVVVVERHAHDEFMILGSGGLWSVVAPAQVCSFVRQRLRVTSRITMQGSPDVLANMAVHRGQQGQRQPSTC</sequence>
<feature type="domain" description="PPM-type phosphatase" evidence="4">
    <location>
        <begin position="77"/>
        <end position="126"/>
    </location>
</feature>
<dbReference type="Pfam" id="PF00481">
    <property type="entry name" value="PP2C"/>
    <property type="match status" value="1"/>
</dbReference>
<dbReference type="InterPro" id="IPR001932">
    <property type="entry name" value="PPM-type_phosphatase-like_dom"/>
</dbReference>
<dbReference type="InterPro" id="IPR036457">
    <property type="entry name" value="PPM-type-like_dom_sf"/>
</dbReference>
<dbReference type="EMBL" id="JACEFO010001600">
    <property type="protein sequence ID" value="KAF8733592.1"/>
    <property type="molecule type" value="Genomic_DNA"/>
</dbReference>
<dbReference type="Proteomes" id="UP000636709">
    <property type="component" value="Unassembled WGS sequence"/>
</dbReference>
<organism evidence="5 6">
    <name type="scientific">Digitaria exilis</name>
    <dbReference type="NCBI Taxonomy" id="1010633"/>
    <lineage>
        <taxon>Eukaryota</taxon>
        <taxon>Viridiplantae</taxon>
        <taxon>Streptophyta</taxon>
        <taxon>Embryophyta</taxon>
        <taxon>Tracheophyta</taxon>
        <taxon>Spermatophyta</taxon>
        <taxon>Magnoliopsida</taxon>
        <taxon>Liliopsida</taxon>
        <taxon>Poales</taxon>
        <taxon>Poaceae</taxon>
        <taxon>PACMAD clade</taxon>
        <taxon>Panicoideae</taxon>
        <taxon>Panicodae</taxon>
        <taxon>Paniceae</taxon>
        <taxon>Anthephorinae</taxon>
        <taxon>Digitaria</taxon>
    </lineage>
</organism>
<keyword evidence="6" id="KW-1185">Reference proteome</keyword>
<comment type="catalytic activity">
    <reaction evidence="2">
        <text>O-phospho-L-seryl-[protein] + H2O = L-seryl-[protein] + phosphate</text>
        <dbReference type="Rhea" id="RHEA:20629"/>
        <dbReference type="Rhea" id="RHEA-COMP:9863"/>
        <dbReference type="Rhea" id="RHEA-COMP:11604"/>
        <dbReference type="ChEBI" id="CHEBI:15377"/>
        <dbReference type="ChEBI" id="CHEBI:29999"/>
        <dbReference type="ChEBI" id="CHEBI:43474"/>
        <dbReference type="ChEBI" id="CHEBI:83421"/>
        <dbReference type="EC" id="3.1.3.16"/>
    </reaction>
</comment>
<dbReference type="EC" id="3.1.3.16" evidence="1"/>
<dbReference type="Gene3D" id="3.60.40.10">
    <property type="entry name" value="PPM-type phosphatase domain"/>
    <property type="match status" value="1"/>
</dbReference>
<evidence type="ECO:0000313" key="6">
    <source>
        <dbReference type="Proteomes" id="UP000636709"/>
    </source>
</evidence>
<dbReference type="GO" id="GO:0004722">
    <property type="term" value="F:protein serine/threonine phosphatase activity"/>
    <property type="evidence" value="ECO:0007669"/>
    <property type="project" value="UniProtKB-EC"/>
</dbReference>
<comment type="catalytic activity">
    <reaction evidence="3">
        <text>O-phospho-L-threonyl-[protein] + H2O = L-threonyl-[protein] + phosphate</text>
        <dbReference type="Rhea" id="RHEA:47004"/>
        <dbReference type="Rhea" id="RHEA-COMP:11060"/>
        <dbReference type="Rhea" id="RHEA-COMP:11605"/>
        <dbReference type="ChEBI" id="CHEBI:15377"/>
        <dbReference type="ChEBI" id="CHEBI:30013"/>
        <dbReference type="ChEBI" id="CHEBI:43474"/>
        <dbReference type="ChEBI" id="CHEBI:61977"/>
        <dbReference type="EC" id="3.1.3.16"/>
    </reaction>
</comment>
<evidence type="ECO:0000256" key="3">
    <source>
        <dbReference type="ARBA" id="ARBA00048336"/>
    </source>
</evidence>
<evidence type="ECO:0000256" key="1">
    <source>
        <dbReference type="ARBA" id="ARBA00013081"/>
    </source>
</evidence>
<proteinExistence type="predicted"/>
<name>A0A835KJW9_9POAL</name>
<dbReference type="SUPFAM" id="SSF81606">
    <property type="entry name" value="PP2C-like"/>
    <property type="match status" value="1"/>
</dbReference>
<comment type="caution">
    <text evidence="5">The sequence shown here is derived from an EMBL/GenBank/DDBJ whole genome shotgun (WGS) entry which is preliminary data.</text>
</comment>
<protein>
    <recommendedName>
        <fullName evidence="1">protein-serine/threonine phosphatase</fullName>
        <ecNumber evidence="1">3.1.3.16</ecNumber>
    </recommendedName>
</protein>
<evidence type="ECO:0000259" key="4">
    <source>
        <dbReference type="Pfam" id="PF00481"/>
    </source>
</evidence>
<dbReference type="AlphaFoldDB" id="A0A835KJW9"/>
<reference evidence="5" key="1">
    <citation type="submission" date="2020-07" db="EMBL/GenBank/DDBJ databases">
        <title>Genome sequence and genetic diversity analysis of an under-domesticated orphan crop, white fonio (Digitaria exilis).</title>
        <authorList>
            <person name="Bennetzen J.L."/>
            <person name="Chen S."/>
            <person name="Ma X."/>
            <person name="Wang X."/>
            <person name="Yssel A.E.J."/>
            <person name="Chaluvadi S.R."/>
            <person name="Johnson M."/>
            <person name="Gangashetty P."/>
            <person name="Hamidou F."/>
            <person name="Sanogo M.D."/>
            <person name="Zwaenepoel A."/>
            <person name="Wallace J."/>
            <person name="Van De Peer Y."/>
            <person name="Van Deynze A."/>
        </authorList>
    </citation>
    <scope>NUCLEOTIDE SEQUENCE</scope>
    <source>
        <tissue evidence="5">Leaves</tissue>
    </source>
</reference>